<protein>
    <recommendedName>
        <fullName evidence="2">DUF4283 domain-containing protein</fullName>
    </recommendedName>
</protein>
<evidence type="ECO:0000313" key="4">
    <source>
        <dbReference type="Proteomes" id="UP001318860"/>
    </source>
</evidence>
<feature type="compositionally biased region" description="Basic residues" evidence="1">
    <location>
        <begin position="264"/>
        <end position="277"/>
    </location>
</feature>
<keyword evidence="4" id="KW-1185">Reference proteome</keyword>
<organism evidence="3 4">
    <name type="scientific">Rehmannia glutinosa</name>
    <name type="common">Chinese foxglove</name>
    <dbReference type="NCBI Taxonomy" id="99300"/>
    <lineage>
        <taxon>Eukaryota</taxon>
        <taxon>Viridiplantae</taxon>
        <taxon>Streptophyta</taxon>
        <taxon>Embryophyta</taxon>
        <taxon>Tracheophyta</taxon>
        <taxon>Spermatophyta</taxon>
        <taxon>Magnoliopsida</taxon>
        <taxon>eudicotyledons</taxon>
        <taxon>Gunneridae</taxon>
        <taxon>Pentapetalae</taxon>
        <taxon>asterids</taxon>
        <taxon>lamiids</taxon>
        <taxon>Lamiales</taxon>
        <taxon>Orobanchaceae</taxon>
        <taxon>Rehmannieae</taxon>
        <taxon>Rehmannia</taxon>
    </lineage>
</organism>
<feature type="region of interest" description="Disordered" evidence="1">
    <location>
        <begin position="250"/>
        <end position="284"/>
    </location>
</feature>
<gene>
    <name evidence="3" type="ORF">DH2020_003280</name>
</gene>
<comment type="caution">
    <text evidence="3">The sequence shown here is derived from an EMBL/GenBank/DDBJ whole genome shotgun (WGS) entry which is preliminary data.</text>
</comment>
<proteinExistence type="predicted"/>
<feature type="compositionally biased region" description="Polar residues" evidence="1">
    <location>
        <begin position="250"/>
        <end position="263"/>
    </location>
</feature>
<reference evidence="3 4" key="1">
    <citation type="journal article" date="2021" name="Comput. Struct. Biotechnol. J.">
        <title>De novo genome assembly of the potent medicinal plant Rehmannia glutinosa using nanopore technology.</title>
        <authorList>
            <person name="Ma L."/>
            <person name="Dong C."/>
            <person name="Song C."/>
            <person name="Wang X."/>
            <person name="Zheng X."/>
            <person name="Niu Y."/>
            <person name="Chen S."/>
            <person name="Feng W."/>
        </authorList>
    </citation>
    <scope>NUCLEOTIDE SEQUENCE [LARGE SCALE GENOMIC DNA]</scope>
    <source>
        <strain evidence="3">DH-2019</strain>
    </source>
</reference>
<evidence type="ECO:0000256" key="1">
    <source>
        <dbReference type="SAM" id="MobiDB-lite"/>
    </source>
</evidence>
<name>A0ABR0XL51_REHGL</name>
<dbReference type="InterPro" id="IPR025558">
    <property type="entry name" value="DUF4283"/>
</dbReference>
<evidence type="ECO:0000313" key="3">
    <source>
        <dbReference type="EMBL" id="KAK6159899.1"/>
    </source>
</evidence>
<accession>A0ABR0XL51</accession>
<feature type="region of interest" description="Disordered" evidence="1">
    <location>
        <begin position="1"/>
        <end position="35"/>
    </location>
</feature>
<dbReference type="EMBL" id="JABTTQ020000003">
    <property type="protein sequence ID" value="KAK6159899.1"/>
    <property type="molecule type" value="Genomic_DNA"/>
</dbReference>
<dbReference type="PANTHER" id="PTHR31286">
    <property type="entry name" value="GLYCINE-RICH CELL WALL STRUCTURAL PROTEIN 1.8-LIKE"/>
    <property type="match status" value="1"/>
</dbReference>
<dbReference type="PANTHER" id="PTHR31286:SF180">
    <property type="entry name" value="OS10G0362600 PROTEIN"/>
    <property type="match status" value="1"/>
</dbReference>
<dbReference type="Pfam" id="PF14111">
    <property type="entry name" value="DUF4283"/>
    <property type="match status" value="1"/>
</dbReference>
<dbReference type="InterPro" id="IPR040256">
    <property type="entry name" value="At4g02000-like"/>
</dbReference>
<sequence>MGKGNRVTFSNLGLSKIPDPKADLKSGKASSSTVHSADEYLKTKSGSVDATMGNSAVLDDDDIDDVGQTFGYCLVGYFPTRHPGKQALMALCKTWKVHFDYVPDINGWMVFKFKMEHDRDLVIRGGPYSVYGRPLLLKPLPKFFNIGDDDIRSVPVWINLPYLPWEFWNEKAIEKIASLVGTPITTNRLTRTKDKMEYARVFVEVDVSKELTRSVNIIAKGYSYDKWLSMRMNQNSALNATALDISWQTASSPRTQRTNNQRQKSPRIKNRQLRSLRTRNMSLD</sequence>
<feature type="domain" description="DUF4283" evidence="2">
    <location>
        <begin position="69"/>
        <end position="145"/>
    </location>
</feature>
<evidence type="ECO:0000259" key="2">
    <source>
        <dbReference type="Pfam" id="PF14111"/>
    </source>
</evidence>
<dbReference type="Proteomes" id="UP001318860">
    <property type="component" value="Unassembled WGS sequence"/>
</dbReference>